<sequence length="82" mass="8108">MRLSPIKVIAGVAAVVLAIAGLVLATRLREAAVDLLSAPRARPPATSAQTPSRADATATASGVRVIPIGVAPASSPTTGRSP</sequence>
<dbReference type="Proteomes" id="UP000231501">
    <property type="component" value="Unassembled WGS sequence"/>
</dbReference>
<dbReference type="EMBL" id="PEOG01000070">
    <property type="protein sequence ID" value="PIM51314.1"/>
    <property type="molecule type" value="Genomic_DNA"/>
</dbReference>
<evidence type="ECO:0000256" key="1">
    <source>
        <dbReference type="SAM" id="MobiDB-lite"/>
    </source>
</evidence>
<dbReference type="AlphaFoldDB" id="A0A2G9C6P0"/>
<accession>A0A2G9C6P0</accession>
<gene>
    <name evidence="2" type="ORF">CS062_20455</name>
</gene>
<keyword evidence="3" id="KW-1185">Reference proteome</keyword>
<organism evidence="2 3">
    <name type="scientific">Roseateles chitinivorans</name>
    <dbReference type="NCBI Taxonomy" id="2917965"/>
    <lineage>
        <taxon>Bacteria</taxon>
        <taxon>Pseudomonadati</taxon>
        <taxon>Pseudomonadota</taxon>
        <taxon>Betaproteobacteria</taxon>
        <taxon>Burkholderiales</taxon>
        <taxon>Sphaerotilaceae</taxon>
        <taxon>Roseateles</taxon>
    </lineage>
</organism>
<reference evidence="2 3" key="1">
    <citation type="submission" date="2017-11" db="EMBL/GenBank/DDBJ databases">
        <title>Draft genome sequence of Mitsuaria sp. HWN-4.</title>
        <authorList>
            <person name="Gundlapally S.R."/>
        </authorList>
    </citation>
    <scope>NUCLEOTIDE SEQUENCE [LARGE SCALE GENOMIC DNA]</scope>
    <source>
        <strain evidence="2 3">HWN-4</strain>
    </source>
</reference>
<evidence type="ECO:0000313" key="3">
    <source>
        <dbReference type="Proteomes" id="UP000231501"/>
    </source>
</evidence>
<evidence type="ECO:0000313" key="2">
    <source>
        <dbReference type="EMBL" id="PIM51314.1"/>
    </source>
</evidence>
<name>A0A2G9C6P0_9BURK</name>
<proteinExistence type="predicted"/>
<feature type="compositionally biased region" description="Low complexity" evidence="1">
    <location>
        <begin position="39"/>
        <end position="52"/>
    </location>
</feature>
<comment type="caution">
    <text evidence="2">The sequence shown here is derived from an EMBL/GenBank/DDBJ whole genome shotgun (WGS) entry which is preliminary data.</text>
</comment>
<feature type="region of interest" description="Disordered" evidence="1">
    <location>
        <begin position="39"/>
        <end position="59"/>
    </location>
</feature>
<dbReference type="RefSeq" id="WP_099863422.1">
    <property type="nucleotide sequence ID" value="NZ_PEOG01000070.1"/>
</dbReference>
<protein>
    <submittedName>
        <fullName evidence="2">Uncharacterized protein</fullName>
    </submittedName>
</protein>